<name>A0A643IXS3_PSEAI</name>
<organism evidence="6">
    <name type="scientific">Pseudomonas aeruginosa</name>
    <dbReference type="NCBI Taxonomy" id="287"/>
    <lineage>
        <taxon>Bacteria</taxon>
        <taxon>Pseudomonadati</taxon>
        <taxon>Pseudomonadota</taxon>
        <taxon>Gammaproteobacteria</taxon>
        <taxon>Pseudomonadales</taxon>
        <taxon>Pseudomonadaceae</taxon>
        <taxon>Pseudomonas</taxon>
    </lineage>
</organism>
<dbReference type="EMBL" id="VZIV01000019">
    <property type="protein sequence ID" value="KAB0765018.1"/>
    <property type="molecule type" value="Genomic_DNA"/>
</dbReference>
<dbReference type="SUPFAM" id="SSF53850">
    <property type="entry name" value="Periplasmic binding protein-like II"/>
    <property type="match status" value="1"/>
</dbReference>
<dbReference type="PANTHER" id="PTHR30537">
    <property type="entry name" value="HTH-TYPE TRANSCRIPTIONAL REGULATOR"/>
    <property type="match status" value="1"/>
</dbReference>
<dbReference type="Pfam" id="PF03466">
    <property type="entry name" value="LysR_substrate"/>
    <property type="match status" value="1"/>
</dbReference>
<evidence type="ECO:0000256" key="1">
    <source>
        <dbReference type="ARBA" id="ARBA00009437"/>
    </source>
</evidence>
<evidence type="ECO:0000256" key="2">
    <source>
        <dbReference type="ARBA" id="ARBA00023015"/>
    </source>
</evidence>
<dbReference type="InterPro" id="IPR000847">
    <property type="entry name" value="LysR_HTH_N"/>
</dbReference>
<evidence type="ECO:0000313" key="6">
    <source>
        <dbReference type="EMBL" id="KAB0765018.1"/>
    </source>
</evidence>
<dbReference type="GO" id="GO:0003700">
    <property type="term" value="F:DNA-binding transcription factor activity"/>
    <property type="evidence" value="ECO:0007669"/>
    <property type="project" value="InterPro"/>
</dbReference>
<accession>A0A643IXS3</accession>
<reference evidence="6" key="1">
    <citation type="submission" date="2019-09" db="EMBL/GenBank/DDBJ databases">
        <title>Whole genome sequence analysis of bacterial isolates in patients.</title>
        <authorList>
            <person name="Jeong K.C."/>
        </authorList>
    </citation>
    <scope>NUCLEOTIDE SEQUENCE</scope>
    <source>
        <strain evidence="6">KCJ3K105</strain>
    </source>
</reference>
<gene>
    <name evidence="6" type="ORF">F7O97_11240</name>
</gene>
<dbReference type="GO" id="GO:0043565">
    <property type="term" value="F:sequence-specific DNA binding"/>
    <property type="evidence" value="ECO:0007669"/>
    <property type="project" value="TreeGrafter"/>
</dbReference>
<keyword evidence="2" id="KW-0805">Transcription regulation</keyword>
<comment type="caution">
    <text evidence="6">The sequence shown here is derived from an EMBL/GenBank/DDBJ whole genome shotgun (WGS) entry which is preliminary data.</text>
</comment>
<dbReference type="PROSITE" id="PS50931">
    <property type="entry name" value="HTH_LYSR"/>
    <property type="match status" value="1"/>
</dbReference>
<dbReference type="GO" id="GO:0006351">
    <property type="term" value="P:DNA-templated transcription"/>
    <property type="evidence" value="ECO:0007669"/>
    <property type="project" value="TreeGrafter"/>
</dbReference>
<proteinExistence type="inferred from homology"/>
<dbReference type="InterPro" id="IPR058163">
    <property type="entry name" value="LysR-type_TF_proteobact-type"/>
</dbReference>
<evidence type="ECO:0000259" key="5">
    <source>
        <dbReference type="PROSITE" id="PS50931"/>
    </source>
</evidence>
<dbReference type="InterPro" id="IPR036390">
    <property type="entry name" value="WH_DNA-bd_sf"/>
</dbReference>
<dbReference type="InterPro" id="IPR005119">
    <property type="entry name" value="LysR_subst-bd"/>
</dbReference>
<feature type="domain" description="HTH lysR-type" evidence="5">
    <location>
        <begin position="4"/>
        <end position="61"/>
    </location>
</feature>
<dbReference type="SUPFAM" id="SSF46785">
    <property type="entry name" value="Winged helix' DNA-binding domain"/>
    <property type="match status" value="1"/>
</dbReference>
<keyword evidence="3" id="KW-0238">DNA-binding</keyword>
<protein>
    <submittedName>
        <fullName evidence="6">LysR family transcriptional regulator</fullName>
    </submittedName>
</protein>
<dbReference type="Gene3D" id="3.40.190.10">
    <property type="entry name" value="Periplasmic binding protein-like II"/>
    <property type="match status" value="2"/>
</dbReference>
<evidence type="ECO:0000256" key="3">
    <source>
        <dbReference type="ARBA" id="ARBA00023125"/>
    </source>
</evidence>
<dbReference type="InterPro" id="IPR036388">
    <property type="entry name" value="WH-like_DNA-bd_sf"/>
</dbReference>
<sequence length="295" mass="32742">MALPPLYSIKVFESVARLGNMSAAAVELHVTIGAVSQQVKALQDGLGVALFEKRGRQLVLTDIGHTLRQRVSGALDEINEAVQVVQNSAKHASEQIELTLSIPPIEGVAWLARPLFSFMEESRSIKLNVIKATKFSQVDWRKADVAVVYGTPPWPGFWWRLLHGIHMTPVCSPQFLRGHQAIRGVEHLSRHRLLHEDNGAQWQHWLAEAGYSGAGTSDVYFEDFGMVLQAARDGFGVALSDGLVSARDLDEGRLVQPLSFSVPAVHNYYCVCSEDKRKSPEALAFIDWLMSTTNW</sequence>
<evidence type="ECO:0000256" key="4">
    <source>
        <dbReference type="ARBA" id="ARBA00023163"/>
    </source>
</evidence>
<dbReference type="Pfam" id="PF00126">
    <property type="entry name" value="HTH_1"/>
    <property type="match status" value="1"/>
</dbReference>
<dbReference type="PANTHER" id="PTHR30537:SF79">
    <property type="entry name" value="TRANSCRIPTIONAL REGULATOR-RELATED"/>
    <property type="match status" value="1"/>
</dbReference>
<dbReference type="Gene3D" id="1.10.10.10">
    <property type="entry name" value="Winged helix-like DNA-binding domain superfamily/Winged helix DNA-binding domain"/>
    <property type="match status" value="1"/>
</dbReference>
<comment type="similarity">
    <text evidence="1">Belongs to the LysR transcriptional regulatory family.</text>
</comment>
<dbReference type="RefSeq" id="WP_033993276.1">
    <property type="nucleotide sequence ID" value="NZ_CP064399.1"/>
</dbReference>
<dbReference type="AlphaFoldDB" id="A0A643IXS3"/>
<keyword evidence="4" id="KW-0804">Transcription</keyword>